<feature type="domain" description="AB hydrolase-1" evidence="2">
    <location>
        <begin position="60"/>
        <end position="306"/>
    </location>
</feature>
<keyword evidence="4" id="KW-1185">Reference proteome</keyword>
<dbReference type="PANTHER" id="PTHR43798:SF31">
    <property type="entry name" value="AB HYDROLASE SUPERFAMILY PROTEIN YCLE"/>
    <property type="match status" value="1"/>
</dbReference>
<gene>
    <name evidence="3" type="ORF">RS86_00992</name>
</gene>
<dbReference type="SUPFAM" id="SSF53474">
    <property type="entry name" value="alpha/beta-Hydrolases"/>
    <property type="match status" value="1"/>
</dbReference>
<comment type="caution">
    <text evidence="3">The sequence shown here is derived from an EMBL/GenBank/DDBJ whole genome shotgun (WGS) entry which is preliminary data.</text>
</comment>
<dbReference type="STRING" id="582680.RS86_00992"/>
<organism evidence="3 4">
    <name type="scientific">Microbacterium azadirachtae</name>
    <dbReference type="NCBI Taxonomy" id="582680"/>
    <lineage>
        <taxon>Bacteria</taxon>
        <taxon>Bacillati</taxon>
        <taxon>Actinomycetota</taxon>
        <taxon>Actinomycetes</taxon>
        <taxon>Micrococcales</taxon>
        <taxon>Microbacteriaceae</taxon>
        <taxon>Microbacterium</taxon>
    </lineage>
</organism>
<dbReference type="Gene3D" id="3.40.50.1820">
    <property type="entry name" value="alpha/beta hydrolase"/>
    <property type="match status" value="1"/>
</dbReference>
<sequence length="322" mass="33846">MERAVTDNGLRGAEGTDPARAAAAVTVAAEGAVDPVFATAAAAPQTLAVTSFGPSSDAEAVLAIHGITANGRSWDTVAALLPARRILAPDLRGRARSNALPGPYGLRRHAEDLAAVLDADGGGARTVLGHSMGAFVVVALAARRPDLVARLVLVDGGFPLALPEGASADDLDVAALLGPAAQRLSMEFSDEDAYLDFWRIHPAFARDWSSAVETYARHDLDGSAPHLRSSTVAAAMLQDGGELYGPDWYLDALRGLRMPVTVLRAPRGLLDADPLYAPGTLDRFRALVPQLRIVEVPDVNHYTILFAERGAVRVAAEADARP</sequence>
<dbReference type="EC" id="3.1.1.10" evidence="3"/>
<reference evidence="3 4" key="1">
    <citation type="submission" date="2015-02" db="EMBL/GenBank/DDBJ databases">
        <title>Draft genome sequences of ten Microbacterium spp. with emphasis on heavy metal contaminated environments.</title>
        <authorList>
            <person name="Corretto E."/>
        </authorList>
    </citation>
    <scope>NUCLEOTIDE SEQUENCE [LARGE SCALE GENOMIC DNA]</scope>
    <source>
        <strain evidence="3 4">ARN176</strain>
    </source>
</reference>
<dbReference type="GO" id="GO:0016020">
    <property type="term" value="C:membrane"/>
    <property type="evidence" value="ECO:0007669"/>
    <property type="project" value="TreeGrafter"/>
</dbReference>
<dbReference type="InterPro" id="IPR000073">
    <property type="entry name" value="AB_hydrolase_1"/>
</dbReference>
<evidence type="ECO:0000313" key="4">
    <source>
        <dbReference type="Proteomes" id="UP000033740"/>
    </source>
</evidence>
<dbReference type="PANTHER" id="PTHR43798">
    <property type="entry name" value="MONOACYLGLYCEROL LIPASE"/>
    <property type="match status" value="1"/>
</dbReference>
<keyword evidence="1 3" id="KW-0378">Hydrolase</keyword>
<dbReference type="PATRIC" id="fig|582680.6.peg.1021"/>
<dbReference type="PRINTS" id="PR00111">
    <property type="entry name" value="ABHYDROLASE"/>
</dbReference>
<proteinExistence type="predicted"/>
<evidence type="ECO:0000313" key="3">
    <source>
        <dbReference type="EMBL" id="KJL34206.1"/>
    </source>
</evidence>
<accession>A0A0F0LRT2</accession>
<dbReference type="Proteomes" id="UP000033740">
    <property type="component" value="Unassembled WGS sequence"/>
</dbReference>
<dbReference type="Pfam" id="PF00561">
    <property type="entry name" value="Abhydrolase_1"/>
    <property type="match status" value="1"/>
</dbReference>
<dbReference type="GO" id="GO:0050357">
    <property type="term" value="F:tropinesterase activity"/>
    <property type="evidence" value="ECO:0007669"/>
    <property type="project" value="UniProtKB-EC"/>
</dbReference>
<evidence type="ECO:0000259" key="2">
    <source>
        <dbReference type="Pfam" id="PF00561"/>
    </source>
</evidence>
<protein>
    <submittedName>
        <fullName evidence="3">Tropinesterase</fullName>
        <ecNumber evidence="3">3.1.1.10</ecNumber>
    </submittedName>
</protein>
<dbReference type="AlphaFoldDB" id="A0A0F0LRT2"/>
<evidence type="ECO:0000256" key="1">
    <source>
        <dbReference type="ARBA" id="ARBA00022801"/>
    </source>
</evidence>
<name>A0A0F0LRT2_9MICO</name>
<dbReference type="InterPro" id="IPR029058">
    <property type="entry name" value="AB_hydrolase_fold"/>
</dbReference>
<dbReference type="InterPro" id="IPR050266">
    <property type="entry name" value="AB_hydrolase_sf"/>
</dbReference>
<dbReference type="EMBL" id="JYIX01000029">
    <property type="protein sequence ID" value="KJL34206.1"/>
    <property type="molecule type" value="Genomic_DNA"/>
</dbReference>